<dbReference type="GO" id="GO:0008168">
    <property type="term" value="F:methyltransferase activity"/>
    <property type="evidence" value="ECO:0007669"/>
    <property type="project" value="UniProtKB-KW"/>
</dbReference>
<comment type="caution">
    <text evidence="1">The sequence shown here is derived from an EMBL/GenBank/DDBJ whole genome shotgun (WGS) entry which is preliminary data.</text>
</comment>
<dbReference type="RefSeq" id="WP_110998628.1">
    <property type="nucleotide sequence ID" value="NZ_QKTW01000015.1"/>
</dbReference>
<keyword evidence="2" id="KW-1185">Reference proteome</keyword>
<dbReference type="OrthoDB" id="9765084at2"/>
<dbReference type="CDD" id="cd02440">
    <property type="entry name" value="AdoMet_MTases"/>
    <property type="match status" value="1"/>
</dbReference>
<dbReference type="InterPro" id="IPR029063">
    <property type="entry name" value="SAM-dependent_MTases_sf"/>
</dbReference>
<dbReference type="SUPFAM" id="SSF53335">
    <property type="entry name" value="S-adenosyl-L-methionine-dependent methyltransferases"/>
    <property type="match status" value="1"/>
</dbReference>
<accession>A0A2W2AL68</accession>
<keyword evidence="1" id="KW-0808">Transferase</keyword>
<evidence type="ECO:0000313" key="2">
    <source>
        <dbReference type="Proteomes" id="UP000248745"/>
    </source>
</evidence>
<sequence length="460" mass="52219">MTAITRHPASYRDPSGFVFRHFGDIYRMVNISYKEDYDLLMQSGLYTSLAEKKIMLSHTDVTAQFSLAPNAYKVIQPEAVPFWTYPYEWSFEQLKQAALLTLQLNKLALAQNMILKDATAYNIQFVAGKPILIDSLSFEKYTEGAPWKAFRQFCTHFVYPLLLQSKVEGLNPAIFSQYPDGISAKLTASLLPKSSKYNLNNWLYLYLPAKLEGKQDDSAKQRSISVSKTKILQNMEQLSGFIQKMKPPVVHSNWNHYYSETILSQEYLQFKEQTVAQWLKEKSPKTTVDVGCNTGVFSFIASQNSGQVVSLDTDPYSIDLLFLMAQKEGVKNLTTFVGDICNPAAAFGWNNAEQSALLSRLKGDMVLSLALIHHLALTKNVPLEMILETFANISTQYVIMEFVPKSDPRSQTLLQNKTDIFPSYTQADFETVAQQFFTIEKQTPMQGSERVLYLLKKGHL</sequence>
<dbReference type="Proteomes" id="UP000248745">
    <property type="component" value="Unassembled WGS sequence"/>
</dbReference>
<keyword evidence="1" id="KW-0489">Methyltransferase</keyword>
<gene>
    <name evidence="1" type="ORF">DN068_09255</name>
</gene>
<proteinExistence type="predicted"/>
<organism evidence="1 2">
    <name type="scientific">Taibaiella soli</name>
    <dbReference type="NCBI Taxonomy" id="1649169"/>
    <lineage>
        <taxon>Bacteria</taxon>
        <taxon>Pseudomonadati</taxon>
        <taxon>Bacteroidota</taxon>
        <taxon>Chitinophagia</taxon>
        <taxon>Chitinophagales</taxon>
        <taxon>Chitinophagaceae</taxon>
        <taxon>Taibaiella</taxon>
    </lineage>
</organism>
<evidence type="ECO:0000313" key="1">
    <source>
        <dbReference type="EMBL" id="PZF73050.1"/>
    </source>
</evidence>
<name>A0A2W2AL68_9BACT</name>
<dbReference type="GO" id="GO:0032259">
    <property type="term" value="P:methylation"/>
    <property type="evidence" value="ECO:0007669"/>
    <property type="project" value="UniProtKB-KW"/>
</dbReference>
<protein>
    <submittedName>
        <fullName evidence="1">SAM-dependent methyltransferase</fullName>
    </submittedName>
</protein>
<dbReference type="AlphaFoldDB" id="A0A2W2AL68"/>
<dbReference type="EMBL" id="QKTW01000015">
    <property type="protein sequence ID" value="PZF73050.1"/>
    <property type="molecule type" value="Genomic_DNA"/>
</dbReference>
<dbReference type="Gene3D" id="3.40.50.150">
    <property type="entry name" value="Vaccinia Virus protein VP39"/>
    <property type="match status" value="1"/>
</dbReference>
<reference evidence="1 2" key="1">
    <citation type="submission" date="2018-06" db="EMBL/GenBank/DDBJ databases">
        <title>Mucibacter soli gen. nov., sp. nov., a new member of the family Chitinophagaceae producing mucin.</title>
        <authorList>
            <person name="Kim M.-K."/>
            <person name="Park S."/>
            <person name="Kim T.-S."/>
            <person name="Joung Y."/>
            <person name="Han J.-H."/>
            <person name="Kim S.B."/>
        </authorList>
    </citation>
    <scope>NUCLEOTIDE SEQUENCE [LARGE SCALE GENOMIC DNA]</scope>
    <source>
        <strain evidence="1 2">R1-15</strain>
    </source>
</reference>